<proteinExistence type="predicted"/>
<keyword evidence="1" id="KW-0472">Membrane</keyword>
<dbReference type="STRING" id="745411.B3C1_08841"/>
<gene>
    <name evidence="2" type="ORF">B3C1_08841</name>
</gene>
<feature type="transmembrane region" description="Helical" evidence="1">
    <location>
        <begin position="20"/>
        <end position="39"/>
    </location>
</feature>
<protein>
    <submittedName>
        <fullName evidence="2">Uncharacterized protein</fullName>
    </submittedName>
</protein>
<dbReference type="Proteomes" id="UP000006755">
    <property type="component" value="Unassembled WGS sequence"/>
</dbReference>
<evidence type="ECO:0000313" key="3">
    <source>
        <dbReference type="Proteomes" id="UP000006755"/>
    </source>
</evidence>
<feature type="transmembrane region" description="Helical" evidence="1">
    <location>
        <begin position="80"/>
        <end position="98"/>
    </location>
</feature>
<evidence type="ECO:0000256" key="1">
    <source>
        <dbReference type="SAM" id="Phobius"/>
    </source>
</evidence>
<name>K2JKK4_9GAMM</name>
<feature type="transmembrane region" description="Helical" evidence="1">
    <location>
        <begin position="105"/>
        <end position="124"/>
    </location>
</feature>
<reference evidence="2 3" key="1">
    <citation type="journal article" date="2012" name="J. Bacteriol.">
        <title>Genome Sequence of Gallaecimonas xiamenensis Type Strain 3-C-1.</title>
        <authorList>
            <person name="Lai Q."/>
            <person name="Wang L."/>
            <person name="Wang W."/>
            <person name="Shao Z."/>
        </authorList>
    </citation>
    <scope>NUCLEOTIDE SEQUENCE [LARGE SCALE GENOMIC DNA]</scope>
    <source>
        <strain evidence="2 3">3-C-1</strain>
    </source>
</reference>
<feature type="transmembrane region" description="Helical" evidence="1">
    <location>
        <begin position="51"/>
        <end position="74"/>
    </location>
</feature>
<keyword evidence="1" id="KW-1133">Transmembrane helix</keyword>
<sequence length="160" mass="17685">MIAMLNLDPFKSGDNLHSRFGPVQTLLCLLGGYLISHFVTRWLAQVQGIWYLLLSLLLVAVIGGLCLLVFMGSLALRNRGTQLCYSGAIGLVLAEIFTRSYHQKEWWICLAVGAVLAYLGLHHGSKKPSLLAAGQCLAGTLAGIWLLSFFVNYLRLLYSW</sequence>
<dbReference type="EMBL" id="AMRI01000010">
    <property type="protein sequence ID" value="EKE74982.1"/>
    <property type="molecule type" value="Genomic_DNA"/>
</dbReference>
<accession>K2JKK4</accession>
<keyword evidence="3" id="KW-1185">Reference proteome</keyword>
<organism evidence="2 3">
    <name type="scientific">Gallaecimonas xiamenensis 3-C-1</name>
    <dbReference type="NCBI Taxonomy" id="745411"/>
    <lineage>
        <taxon>Bacteria</taxon>
        <taxon>Pseudomonadati</taxon>
        <taxon>Pseudomonadota</taxon>
        <taxon>Gammaproteobacteria</taxon>
        <taxon>Enterobacterales</taxon>
        <taxon>Gallaecimonadaceae</taxon>
        <taxon>Gallaecimonas</taxon>
    </lineage>
</organism>
<feature type="transmembrane region" description="Helical" evidence="1">
    <location>
        <begin position="130"/>
        <end position="154"/>
    </location>
</feature>
<dbReference type="AlphaFoldDB" id="K2JKK4"/>
<comment type="caution">
    <text evidence="2">The sequence shown here is derived from an EMBL/GenBank/DDBJ whole genome shotgun (WGS) entry which is preliminary data.</text>
</comment>
<keyword evidence="1" id="KW-0812">Transmembrane</keyword>
<evidence type="ECO:0000313" key="2">
    <source>
        <dbReference type="EMBL" id="EKE74982.1"/>
    </source>
</evidence>